<organism evidence="1 2">
    <name type="scientific">Coniosporium uncinatum</name>
    <dbReference type="NCBI Taxonomy" id="93489"/>
    <lineage>
        <taxon>Eukaryota</taxon>
        <taxon>Fungi</taxon>
        <taxon>Dikarya</taxon>
        <taxon>Ascomycota</taxon>
        <taxon>Pezizomycotina</taxon>
        <taxon>Dothideomycetes</taxon>
        <taxon>Dothideomycetes incertae sedis</taxon>
        <taxon>Coniosporium</taxon>
    </lineage>
</organism>
<name>A0ACC3CXR4_9PEZI</name>
<evidence type="ECO:0000313" key="2">
    <source>
        <dbReference type="Proteomes" id="UP001186974"/>
    </source>
</evidence>
<evidence type="ECO:0000313" key="1">
    <source>
        <dbReference type="EMBL" id="KAK3051311.1"/>
    </source>
</evidence>
<keyword evidence="2" id="KW-1185">Reference proteome</keyword>
<accession>A0ACC3CXR4</accession>
<sequence length="366" mass="40864">MPGRQSVRQSRAARGSTASAIPTKSSTTTLKSRASTRASANAVEIPDEGPSTSLRTAICAIFADAQRGTGYQRKLVVTLRKVHEECCYELPKSKKRVLPEDFEEAEFNEEVSRIVLRVLAIKKSESVGDRVVRFLGLFLKHAHEKDNAIAAPEDADATDVFPETPASRLTSHVLGQVVPMMTAKDKVVRFRATQIVSHILNTLDSVDTELFQVIRHGLLKRLRDKESQVRVQAVLGLGRLAGEADSDNEEDDSDDDEASGGLLYKLLDVLQNDPSADVRKALLLNLPFAAKTLPYLLERARDCDGATRRALYSRLLPALGDFRHLSLTHREKLLRWGLRDRDENVRKATARLFRERWIEDCAASRQ</sequence>
<gene>
    <name evidence="1" type="ORF">LTS18_012454</name>
</gene>
<reference evidence="1" key="1">
    <citation type="submission" date="2024-09" db="EMBL/GenBank/DDBJ databases">
        <title>Black Yeasts Isolated from many extreme environments.</title>
        <authorList>
            <person name="Coleine C."/>
            <person name="Stajich J.E."/>
            <person name="Selbmann L."/>
        </authorList>
    </citation>
    <scope>NUCLEOTIDE SEQUENCE</scope>
    <source>
        <strain evidence="1">CCFEE 5737</strain>
    </source>
</reference>
<proteinExistence type="predicted"/>
<dbReference type="Proteomes" id="UP001186974">
    <property type="component" value="Unassembled WGS sequence"/>
</dbReference>
<protein>
    <submittedName>
        <fullName evidence="1">Uncharacterized protein</fullName>
    </submittedName>
</protein>
<dbReference type="EMBL" id="JAWDJW010010064">
    <property type="protein sequence ID" value="KAK3051311.1"/>
    <property type="molecule type" value="Genomic_DNA"/>
</dbReference>
<feature type="non-terminal residue" evidence="1">
    <location>
        <position position="366"/>
    </location>
</feature>
<comment type="caution">
    <text evidence="1">The sequence shown here is derived from an EMBL/GenBank/DDBJ whole genome shotgun (WGS) entry which is preliminary data.</text>
</comment>